<evidence type="ECO:0008006" key="3">
    <source>
        <dbReference type="Google" id="ProtNLM"/>
    </source>
</evidence>
<proteinExistence type="predicted"/>
<dbReference type="RefSeq" id="WP_229490090.1">
    <property type="nucleotide sequence ID" value="NZ_JAIVFQ010000117.1"/>
</dbReference>
<accession>A0ABS8IJ22</accession>
<comment type="caution">
    <text evidence="1">The sequence shown here is derived from an EMBL/GenBank/DDBJ whole genome shotgun (WGS) entry which is preliminary data.</text>
</comment>
<evidence type="ECO:0000313" key="1">
    <source>
        <dbReference type="EMBL" id="MCC5604262.1"/>
    </source>
</evidence>
<dbReference type="Proteomes" id="UP001199525">
    <property type="component" value="Unassembled WGS sequence"/>
</dbReference>
<evidence type="ECO:0000313" key="2">
    <source>
        <dbReference type="Proteomes" id="UP001199525"/>
    </source>
</evidence>
<keyword evidence="2" id="KW-1185">Reference proteome</keyword>
<organism evidence="1 2">
    <name type="scientific">Nostoc favosum CHAB5714</name>
    <dbReference type="NCBI Taxonomy" id="2780399"/>
    <lineage>
        <taxon>Bacteria</taxon>
        <taxon>Bacillati</taxon>
        <taxon>Cyanobacteriota</taxon>
        <taxon>Cyanophyceae</taxon>
        <taxon>Nostocales</taxon>
        <taxon>Nostocaceae</taxon>
        <taxon>Nostoc</taxon>
        <taxon>Nostoc favosum</taxon>
    </lineage>
</organism>
<dbReference type="EMBL" id="JAIVFQ010000117">
    <property type="protein sequence ID" value="MCC5604262.1"/>
    <property type="molecule type" value="Genomic_DNA"/>
</dbReference>
<protein>
    <recommendedName>
        <fullName evidence="3">Nif11 domain-containing protein</fullName>
    </recommendedName>
</protein>
<reference evidence="1 2" key="1">
    <citation type="journal article" date="2021" name="Microorganisms">
        <title>Genome Evolution of Filamentous Cyanobacterium Nostoc Species: From Facultative Symbiosis to Free Living.</title>
        <authorList>
            <person name="Huo D."/>
            <person name="Li H."/>
            <person name="Cai F."/>
            <person name="Guo X."/>
            <person name="Qiao Z."/>
            <person name="Wang W."/>
            <person name="Yu G."/>
            <person name="Li R."/>
        </authorList>
    </citation>
    <scope>NUCLEOTIDE SEQUENCE [LARGE SCALE GENOMIC DNA]</scope>
    <source>
        <strain evidence="1 2">CHAB 5714</strain>
    </source>
</reference>
<name>A0ABS8IJ22_9NOSO</name>
<gene>
    <name evidence="1" type="ORF">LC586_35145</name>
</gene>
<sequence>MKSDVLELCHQEFKNNSVRFLLAIAIEPGYFQSFEEIMQAVSLESAIPYKDLVSYEKDFLRGWDEVYEKACAEAYRRKNGESPNLNWFDKLG</sequence>